<keyword evidence="2" id="KW-1185">Reference proteome</keyword>
<reference evidence="1" key="1">
    <citation type="submission" date="2024-09" db="EMBL/GenBank/DDBJ databases">
        <title>Black Yeasts Isolated from many extreme environments.</title>
        <authorList>
            <person name="Coleine C."/>
            <person name="Stajich J.E."/>
            <person name="Selbmann L."/>
        </authorList>
    </citation>
    <scope>NUCLEOTIDE SEQUENCE</scope>
    <source>
        <strain evidence="1">CCFEE 5737</strain>
    </source>
</reference>
<comment type="caution">
    <text evidence="1">The sequence shown here is derived from an EMBL/GenBank/DDBJ whole genome shotgun (WGS) entry which is preliminary data.</text>
</comment>
<gene>
    <name evidence="1" type="ORF">LTS18_014427</name>
</gene>
<evidence type="ECO:0000313" key="2">
    <source>
        <dbReference type="Proteomes" id="UP001186974"/>
    </source>
</evidence>
<dbReference type="EMBL" id="JAWDJW010010950">
    <property type="protein sequence ID" value="KAK3045162.1"/>
    <property type="molecule type" value="Genomic_DNA"/>
</dbReference>
<dbReference type="Proteomes" id="UP001186974">
    <property type="component" value="Unassembled WGS sequence"/>
</dbReference>
<feature type="non-terminal residue" evidence="1">
    <location>
        <position position="56"/>
    </location>
</feature>
<evidence type="ECO:0000313" key="1">
    <source>
        <dbReference type="EMBL" id="KAK3045162.1"/>
    </source>
</evidence>
<accession>A0ACC3CVZ0</accession>
<name>A0ACC3CVZ0_9PEZI</name>
<protein>
    <submittedName>
        <fullName evidence="1">Uncharacterized protein</fullName>
    </submittedName>
</protein>
<feature type="non-terminal residue" evidence="1">
    <location>
        <position position="1"/>
    </location>
</feature>
<sequence length="56" mass="5675">HQLTDINTANNTAVDSEELEIMGGSATRASAGTHESSAGSYRTSPNKLGQAGLGAE</sequence>
<proteinExistence type="predicted"/>
<organism evidence="1 2">
    <name type="scientific">Coniosporium uncinatum</name>
    <dbReference type="NCBI Taxonomy" id="93489"/>
    <lineage>
        <taxon>Eukaryota</taxon>
        <taxon>Fungi</taxon>
        <taxon>Dikarya</taxon>
        <taxon>Ascomycota</taxon>
        <taxon>Pezizomycotina</taxon>
        <taxon>Dothideomycetes</taxon>
        <taxon>Dothideomycetes incertae sedis</taxon>
        <taxon>Coniosporium</taxon>
    </lineage>
</organism>